<evidence type="ECO:0000313" key="1">
    <source>
        <dbReference type="EMBL" id="GAF78617.1"/>
    </source>
</evidence>
<protein>
    <submittedName>
        <fullName evidence="1">Uncharacterized protein</fullName>
    </submittedName>
</protein>
<proteinExistence type="predicted"/>
<name>X0SRU9_9ZZZZ</name>
<feature type="non-terminal residue" evidence="1">
    <location>
        <position position="56"/>
    </location>
</feature>
<sequence>MSILRKRIIHKPENYYKDSVRLSQGRYHGWNDQWDGGPKDGWTDAYNGHRSTPSIT</sequence>
<comment type="caution">
    <text evidence="1">The sequence shown here is derived from an EMBL/GenBank/DDBJ whole genome shotgun (WGS) entry which is preliminary data.</text>
</comment>
<accession>X0SRU9</accession>
<dbReference type="EMBL" id="BARS01001940">
    <property type="protein sequence ID" value="GAF78617.1"/>
    <property type="molecule type" value="Genomic_DNA"/>
</dbReference>
<dbReference type="AlphaFoldDB" id="X0SRU9"/>
<gene>
    <name evidence="1" type="ORF">S01H1_03579</name>
</gene>
<organism evidence="1">
    <name type="scientific">marine sediment metagenome</name>
    <dbReference type="NCBI Taxonomy" id="412755"/>
    <lineage>
        <taxon>unclassified sequences</taxon>
        <taxon>metagenomes</taxon>
        <taxon>ecological metagenomes</taxon>
    </lineage>
</organism>
<reference evidence="1" key="1">
    <citation type="journal article" date="2014" name="Front. Microbiol.">
        <title>High frequency of phylogenetically diverse reductive dehalogenase-homologous genes in deep subseafloor sedimentary metagenomes.</title>
        <authorList>
            <person name="Kawai M."/>
            <person name="Futagami T."/>
            <person name="Toyoda A."/>
            <person name="Takaki Y."/>
            <person name="Nishi S."/>
            <person name="Hori S."/>
            <person name="Arai W."/>
            <person name="Tsubouchi T."/>
            <person name="Morono Y."/>
            <person name="Uchiyama I."/>
            <person name="Ito T."/>
            <person name="Fujiyama A."/>
            <person name="Inagaki F."/>
            <person name="Takami H."/>
        </authorList>
    </citation>
    <scope>NUCLEOTIDE SEQUENCE</scope>
    <source>
        <strain evidence="1">Expedition CK06-06</strain>
    </source>
</reference>